<dbReference type="CDD" id="cd06433">
    <property type="entry name" value="GT_2_WfgS_like"/>
    <property type="match status" value="1"/>
</dbReference>
<comment type="caution">
    <text evidence="2">The sequence shown here is derived from an EMBL/GenBank/DDBJ whole genome shotgun (WGS) entry which is preliminary data.</text>
</comment>
<name>A0ABP8KCT8_9BACT</name>
<keyword evidence="3" id="KW-1185">Reference proteome</keyword>
<gene>
    <name evidence="2" type="ORF">GCM10023187_21410</name>
</gene>
<evidence type="ECO:0000259" key="1">
    <source>
        <dbReference type="Pfam" id="PF00535"/>
    </source>
</evidence>
<reference evidence="3" key="1">
    <citation type="journal article" date="2019" name="Int. J. Syst. Evol. Microbiol.">
        <title>The Global Catalogue of Microorganisms (GCM) 10K type strain sequencing project: providing services to taxonomists for standard genome sequencing and annotation.</title>
        <authorList>
            <consortium name="The Broad Institute Genomics Platform"/>
            <consortium name="The Broad Institute Genome Sequencing Center for Infectious Disease"/>
            <person name="Wu L."/>
            <person name="Ma J."/>
        </authorList>
    </citation>
    <scope>NUCLEOTIDE SEQUENCE [LARGE SCALE GENOMIC DNA]</scope>
    <source>
        <strain evidence="3">JCM 17925</strain>
    </source>
</reference>
<sequence>MPTGATDLLRNFVTRPLFNTSGPPADVRGIPKITIVTPSFNQVDYLERTILSVLNQQYPNLEYFIIDGGSTDGSIDIIRKYEPYLTGWVSEKDRGQTDAINKGFRRATGDLIAFQNSDDLYAPGSFHRVAQAWQQAPNTDVFYGNLYFIDEQDVITEEMRALTFCAACQVYEGMQVFNQSLFLKRDSLTRFGLLDEQLRFVMDYEIITRLGVQPGVRFQYLSDLWGGFRVQPAAKSSNIAVTGRQEHQMIKDKYRGRLNSRFGETFWRRYCRVRKLAWHLTRGEFTYILHRLLLKK</sequence>
<feature type="domain" description="Glycosyltransferase 2-like" evidence="1">
    <location>
        <begin position="34"/>
        <end position="158"/>
    </location>
</feature>
<dbReference type="PANTHER" id="PTHR22916">
    <property type="entry name" value="GLYCOSYLTRANSFERASE"/>
    <property type="match status" value="1"/>
</dbReference>
<dbReference type="Pfam" id="PF00535">
    <property type="entry name" value="Glycos_transf_2"/>
    <property type="match status" value="1"/>
</dbReference>
<organism evidence="2 3">
    <name type="scientific">Nibrella viscosa</name>
    <dbReference type="NCBI Taxonomy" id="1084524"/>
    <lineage>
        <taxon>Bacteria</taxon>
        <taxon>Pseudomonadati</taxon>
        <taxon>Bacteroidota</taxon>
        <taxon>Cytophagia</taxon>
        <taxon>Cytophagales</taxon>
        <taxon>Spirosomataceae</taxon>
        <taxon>Nibrella</taxon>
    </lineage>
</organism>
<dbReference type="InterPro" id="IPR029044">
    <property type="entry name" value="Nucleotide-diphossugar_trans"/>
</dbReference>
<accession>A0ABP8KCT8</accession>
<dbReference type="InterPro" id="IPR001173">
    <property type="entry name" value="Glyco_trans_2-like"/>
</dbReference>
<protein>
    <submittedName>
        <fullName evidence="2">Glycosyltransferase family 2 protein</fullName>
    </submittedName>
</protein>
<evidence type="ECO:0000313" key="3">
    <source>
        <dbReference type="Proteomes" id="UP001500936"/>
    </source>
</evidence>
<dbReference type="SUPFAM" id="SSF53448">
    <property type="entry name" value="Nucleotide-diphospho-sugar transferases"/>
    <property type="match status" value="1"/>
</dbReference>
<dbReference type="PANTHER" id="PTHR22916:SF65">
    <property type="entry name" value="SLR1065 PROTEIN"/>
    <property type="match status" value="1"/>
</dbReference>
<dbReference type="Proteomes" id="UP001500936">
    <property type="component" value="Unassembled WGS sequence"/>
</dbReference>
<dbReference type="EMBL" id="BAABHB010000003">
    <property type="protein sequence ID" value="GAA4404304.1"/>
    <property type="molecule type" value="Genomic_DNA"/>
</dbReference>
<dbReference type="Gene3D" id="3.90.550.10">
    <property type="entry name" value="Spore Coat Polysaccharide Biosynthesis Protein SpsA, Chain A"/>
    <property type="match status" value="1"/>
</dbReference>
<proteinExistence type="predicted"/>
<dbReference type="RefSeq" id="WP_345266829.1">
    <property type="nucleotide sequence ID" value="NZ_BAABHB010000003.1"/>
</dbReference>
<evidence type="ECO:0000313" key="2">
    <source>
        <dbReference type="EMBL" id="GAA4404304.1"/>
    </source>
</evidence>